<keyword evidence="1" id="KW-1015">Disulfide bond</keyword>
<feature type="disulfide bond" evidence="1">
    <location>
        <begin position="151"/>
        <end position="161"/>
    </location>
</feature>
<dbReference type="OrthoDB" id="6115220at2759"/>
<comment type="caution">
    <text evidence="4">The sequence shown here is derived from an EMBL/GenBank/DDBJ whole genome shotgun (WGS) entry which is preliminary data.</text>
</comment>
<keyword evidence="2" id="KW-0812">Transmembrane</keyword>
<sequence>MEWFEVIMIYYVFFALCAGQEIMTMSPIFRTSYTPQVFPCGGNSEREPHLLTSPGQLEPIYWETKHSDPQGNCTIRLISDNNFHTYVTLFTIQYNKTWFPCGREDAIERYLIQIPSRFICRDCTLQLIWETTKGTLYKCADLNIATGGDFCKDRCQNKGICVQDYCQCKNGYTGEFCEIKTEEQKSVFYYIKIFLLVSLLVFVFVAVIYLYHHEEKIPKGVRDFLAKHAKWALKSSSESSV</sequence>
<dbReference type="PROSITE" id="PS01186">
    <property type="entry name" value="EGF_2"/>
    <property type="match status" value="1"/>
</dbReference>
<dbReference type="Proteomes" id="UP000187209">
    <property type="component" value="Unassembled WGS sequence"/>
</dbReference>
<feature type="transmembrane region" description="Helical" evidence="2">
    <location>
        <begin position="6"/>
        <end position="23"/>
    </location>
</feature>
<name>A0A1R2C4H5_9CILI</name>
<evidence type="ECO:0000256" key="1">
    <source>
        <dbReference type="PROSITE-ProRule" id="PRU00076"/>
    </source>
</evidence>
<dbReference type="PANTHER" id="PTHR46901">
    <property type="entry name" value="GH04942P"/>
    <property type="match status" value="1"/>
</dbReference>
<evidence type="ECO:0000313" key="5">
    <source>
        <dbReference type="Proteomes" id="UP000187209"/>
    </source>
</evidence>
<evidence type="ECO:0000256" key="2">
    <source>
        <dbReference type="SAM" id="Phobius"/>
    </source>
</evidence>
<evidence type="ECO:0000313" key="4">
    <source>
        <dbReference type="EMBL" id="OMJ83928.1"/>
    </source>
</evidence>
<accession>A0A1R2C4H5</accession>
<dbReference type="EMBL" id="MPUH01000286">
    <property type="protein sequence ID" value="OMJ83928.1"/>
    <property type="molecule type" value="Genomic_DNA"/>
</dbReference>
<dbReference type="CDD" id="cd00054">
    <property type="entry name" value="EGF_CA"/>
    <property type="match status" value="1"/>
</dbReference>
<dbReference type="InterPro" id="IPR000742">
    <property type="entry name" value="EGF"/>
</dbReference>
<keyword evidence="1" id="KW-0245">EGF-like domain</keyword>
<proteinExistence type="predicted"/>
<dbReference type="SUPFAM" id="SSF57196">
    <property type="entry name" value="EGF/Laminin"/>
    <property type="match status" value="1"/>
</dbReference>
<gene>
    <name evidence="4" type="ORF">SteCoe_15023</name>
</gene>
<feature type="domain" description="EGF-like" evidence="3">
    <location>
        <begin position="147"/>
        <end position="178"/>
    </location>
</feature>
<evidence type="ECO:0000259" key="3">
    <source>
        <dbReference type="PROSITE" id="PS50026"/>
    </source>
</evidence>
<dbReference type="PROSITE" id="PS50026">
    <property type="entry name" value="EGF_3"/>
    <property type="match status" value="1"/>
</dbReference>
<keyword evidence="2" id="KW-1133">Transmembrane helix</keyword>
<keyword evidence="5" id="KW-1185">Reference proteome</keyword>
<protein>
    <recommendedName>
        <fullName evidence="3">EGF-like domain-containing protein</fullName>
    </recommendedName>
</protein>
<dbReference type="PANTHER" id="PTHR46901:SF2">
    <property type="entry name" value="GH04942P"/>
    <property type="match status" value="1"/>
</dbReference>
<reference evidence="4 5" key="1">
    <citation type="submission" date="2016-11" db="EMBL/GenBank/DDBJ databases">
        <title>The macronuclear genome of Stentor coeruleus: a giant cell with tiny introns.</title>
        <authorList>
            <person name="Slabodnick M."/>
            <person name="Ruby J.G."/>
            <person name="Reiff S.B."/>
            <person name="Swart E.C."/>
            <person name="Gosai S."/>
            <person name="Prabakaran S."/>
            <person name="Witkowska E."/>
            <person name="Larue G.E."/>
            <person name="Fisher S."/>
            <person name="Freeman R.M."/>
            <person name="Gunawardena J."/>
            <person name="Chu W."/>
            <person name="Stover N.A."/>
            <person name="Gregory B.D."/>
            <person name="Nowacki M."/>
            <person name="Derisi J."/>
            <person name="Roy S.W."/>
            <person name="Marshall W.F."/>
            <person name="Sood P."/>
        </authorList>
    </citation>
    <scope>NUCLEOTIDE SEQUENCE [LARGE SCALE GENOMIC DNA]</scope>
    <source>
        <strain evidence="4">WM001</strain>
    </source>
</reference>
<feature type="disulfide bond" evidence="1">
    <location>
        <begin position="168"/>
        <end position="177"/>
    </location>
</feature>
<dbReference type="Pfam" id="PF23106">
    <property type="entry name" value="EGF_Teneurin"/>
    <property type="match status" value="1"/>
</dbReference>
<feature type="transmembrane region" description="Helical" evidence="2">
    <location>
        <begin position="189"/>
        <end position="211"/>
    </location>
</feature>
<organism evidence="4 5">
    <name type="scientific">Stentor coeruleus</name>
    <dbReference type="NCBI Taxonomy" id="5963"/>
    <lineage>
        <taxon>Eukaryota</taxon>
        <taxon>Sar</taxon>
        <taxon>Alveolata</taxon>
        <taxon>Ciliophora</taxon>
        <taxon>Postciliodesmatophora</taxon>
        <taxon>Heterotrichea</taxon>
        <taxon>Heterotrichida</taxon>
        <taxon>Stentoridae</taxon>
        <taxon>Stentor</taxon>
    </lineage>
</organism>
<dbReference type="Gene3D" id="2.60.120.260">
    <property type="entry name" value="Galactose-binding domain-like"/>
    <property type="match status" value="1"/>
</dbReference>
<dbReference type="PROSITE" id="PS00022">
    <property type="entry name" value="EGF_1"/>
    <property type="match status" value="1"/>
</dbReference>
<dbReference type="AlphaFoldDB" id="A0A1R2C4H5"/>
<comment type="caution">
    <text evidence="1">Lacks conserved residue(s) required for the propagation of feature annotation.</text>
</comment>
<keyword evidence="2" id="KW-0472">Membrane</keyword>